<dbReference type="Proteomes" id="UP000237000">
    <property type="component" value="Unassembled WGS sequence"/>
</dbReference>
<gene>
    <name evidence="1" type="ORF">TorRG33x02_045590</name>
</gene>
<keyword evidence="2" id="KW-1185">Reference proteome</keyword>
<protein>
    <submittedName>
        <fullName evidence="1">Uncharacterized protein</fullName>
    </submittedName>
</protein>
<dbReference type="OrthoDB" id="10405339at2759"/>
<dbReference type="InParanoid" id="A0A2P5FPS1"/>
<comment type="caution">
    <text evidence="1">The sequence shown here is derived from an EMBL/GenBank/DDBJ whole genome shotgun (WGS) entry which is preliminary data.</text>
</comment>
<evidence type="ECO:0000313" key="1">
    <source>
        <dbReference type="EMBL" id="PON99794.1"/>
    </source>
</evidence>
<accession>A0A2P5FPS1</accession>
<name>A0A2P5FPS1_TREOI</name>
<dbReference type="AlphaFoldDB" id="A0A2P5FPS1"/>
<proteinExistence type="predicted"/>
<evidence type="ECO:0000313" key="2">
    <source>
        <dbReference type="Proteomes" id="UP000237000"/>
    </source>
</evidence>
<reference evidence="2" key="1">
    <citation type="submission" date="2016-06" db="EMBL/GenBank/DDBJ databases">
        <title>Parallel loss of symbiosis genes in relatives of nitrogen-fixing non-legume Parasponia.</title>
        <authorList>
            <person name="Van Velzen R."/>
            <person name="Holmer R."/>
            <person name="Bu F."/>
            <person name="Rutten L."/>
            <person name="Van Zeijl A."/>
            <person name="Liu W."/>
            <person name="Santuari L."/>
            <person name="Cao Q."/>
            <person name="Sharma T."/>
            <person name="Shen D."/>
            <person name="Roswanjaya Y."/>
            <person name="Wardhani T."/>
            <person name="Kalhor M.S."/>
            <person name="Jansen J."/>
            <person name="Van den Hoogen J."/>
            <person name="Gungor B."/>
            <person name="Hartog M."/>
            <person name="Hontelez J."/>
            <person name="Verver J."/>
            <person name="Yang W.-C."/>
            <person name="Schijlen E."/>
            <person name="Repin R."/>
            <person name="Schilthuizen M."/>
            <person name="Schranz E."/>
            <person name="Heidstra R."/>
            <person name="Miyata K."/>
            <person name="Fedorova E."/>
            <person name="Kohlen W."/>
            <person name="Bisseling T."/>
            <person name="Smit S."/>
            <person name="Geurts R."/>
        </authorList>
    </citation>
    <scope>NUCLEOTIDE SEQUENCE [LARGE SCALE GENOMIC DNA]</scope>
    <source>
        <strain evidence="2">cv. RG33-2</strain>
    </source>
</reference>
<dbReference type="EMBL" id="JXTC01000017">
    <property type="protein sequence ID" value="PON99794.1"/>
    <property type="molecule type" value="Genomic_DNA"/>
</dbReference>
<organism evidence="1 2">
    <name type="scientific">Trema orientale</name>
    <name type="common">Charcoal tree</name>
    <name type="synonym">Celtis orientalis</name>
    <dbReference type="NCBI Taxonomy" id="63057"/>
    <lineage>
        <taxon>Eukaryota</taxon>
        <taxon>Viridiplantae</taxon>
        <taxon>Streptophyta</taxon>
        <taxon>Embryophyta</taxon>
        <taxon>Tracheophyta</taxon>
        <taxon>Spermatophyta</taxon>
        <taxon>Magnoliopsida</taxon>
        <taxon>eudicotyledons</taxon>
        <taxon>Gunneridae</taxon>
        <taxon>Pentapetalae</taxon>
        <taxon>rosids</taxon>
        <taxon>fabids</taxon>
        <taxon>Rosales</taxon>
        <taxon>Cannabaceae</taxon>
        <taxon>Trema</taxon>
    </lineage>
</organism>
<sequence>MTMLALRPRSLSPGPHTHLPAIHGQPAFSLPVTRAPVPVRQRSLQGIITLATWQASIKKTRNLIYLLCWSSHDARGHLNQR</sequence>